<name>E3J2D6_PSEI1</name>
<keyword evidence="4" id="KW-1185">Reference proteome</keyword>
<dbReference type="PANTHER" id="PTHR48081">
    <property type="entry name" value="AB HYDROLASE SUPERFAMILY PROTEIN C4A8.06C"/>
    <property type="match status" value="1"/>
</dbReference>
<dbReference type="InterPro" id="IPR029058">
    <property type="entry name" value="AB_hydrolase_fold"/>
</dbReference>
<feature type="domain" description="BD-FAE-like" evidence="2">
    <location>
        <begin position="19"/>
        <end position="209"/>
    </location>
</feature>
<dbReference type="STRING" id="298654.FraEuI1c_1236"/>
<reference evidence="3 4" key="1">
    <citation type="submission" date="2010-10" db="EMBL/GenBank/DDBJ databases">
        <title>Complete sequence of Frankia sp. EuI1c.</title>
        <authorList>
            <consortium name="US DOE Joint Genome Institute"/>
            <person name="Lucas S."/>
            <person name="Copeland A."/>
            <person name="Lapidus A."/>
            <person name="Cheng J.-F."/>
            <person name="Bruce D."/>
            <person name="Goodwin L."/>
            <person name="Pitluck S."/>
            <person name="Chertkov O."/>
            <person name="Detter J.C."/>
            <person name="Han C."/>
            <person name="Tapia R."/>
            <person name="Land M."/>
            <person name="Hauser L."/>
            <person name="Jeffries C."/>
            <person name="Kyrpides N."/>
            <person name="Ivanova N."/>
            <person name="Mikhailova N."/>
            <person name="Beauchemin N."/>
            <person name="Sen A."/>
            <person name="Sur S.A."/>
            <person name="Gtari M."/>
            <person name="Wall L."/>
            <person name="Tisa L."/>
            <person name="Woyke T."/>
        </authorList>
    </citation>
    <scope>NUCLEOTIDE SEQUENCE [LARGE SCALE GENOMIC DNA]</scope>
    <source>
        <strain evidence="4">DSM 45817 / CECT 9037 / EuI1c</strain>
    </source>
</reference>
<dbReference type="EMBL" id="CP002299">
    <property type="protein sequence ID" value="ADP79308.1"/>
    <property type="molecule type" value="Genomic_DNA"/>
</dbReference>
<keyword evidence="1" id="KW-0378">Hydrolase</keyword>
<dbReference type="HOGENOM" id="CLU_012494_10_1_11"/>
<dbReference type="Pfam" id="PF20434">
    <property type="entry name" value="BD-FAE"/>
    <property type="match status" value="1"/>
</dbReference>
<dbReference type="AlphaFoldDB" id="E3J2D6"/>
<dbReference type="InParanoid" id="E3J2D6"/>
<sequence>MRPSVHRYGRDGDQFGELWLPADGAGAGRGTVVLLHGGFWRARYSSTLARPLARDLAGRGYAAWNLEYRRVGHGGGWPATFADVAAGIDLLATLPVDTSRLVAVGHSAGGHLAVWAAGRSRLPAGAPGARPGVELTGVVSQAGAVWLADCARDGVGGTAAVDLMGGTPARLPEAYRLADPGAAIPLDVPVLCAHARADDEVPFDQSVRYVEAATAAGATARLLETPGDHYSLIDPATPDWKLVAEALPELLG</sequence>
<protein>
    <recommendedName>
        <fullName evidence="2">BD-FAE-like domain-containing protein</fullName>
    </recommendedName>
</protein>
<evidence type="ECO:0000256" key="1">
    <source>
        <dbReference type="ARBA" id="ARBA00022801"/>
    </source>
</evidence>
<evidence type="ECO:0000313" key="3">
    <source>
        <dbReference type="EMBL" id="ADP79308.1"/>
    </source>
</evidence>
<organism evidence="3 4">
    <name type="scientific">Pseudofrankia inefficax (strain DSM 45817 / CECT 9037 / DDB 130130 / EuI1c)</name>
    <name type="common">Frankia inefficax</name>
    <dbReference type="NCBI Taxonomy" id="298654"/>
    <lineage>
        <taxon>Bacteria</taxon>
        <taxon>Bacillati</taxon>
        <taxon>Actinomycetota</taxon>
        <taxon>Actinomycetes</taxon>
        <taxon>Frankiales</taxon>
        <taxon>Frankiaceae</taxon>
        <taxon>Pseudofrankia</taxon>
    </lineage>
</organism>
<dbReference type="InterPro" id="IPR050300">
    <property type="entry name" value="GDXG_lipolytic_enzyme"/>
</dbReference>
<dbReference type="KEGG" id="fri:FraEuI1c_1236"/>
<gene>
    <name evidence="3" type="ordered locus">FraEuI1c_1236</name>
</gene>
<dbReference type="InterPro" id="IPR049492">
    <property type="entry name" value="BD-FAE-like_dom"/>
</dbReference>
<dbReference type="eggNOG" id="COG1506">
    <property type="taxonomic scope" value="Bacteria"/>
</dbReference>
<dbReference type="Gene3D" id="3.40.50.1820">
    <property type="entry name" value="alpha/beta hydrolase"/>
    <property type="match status" value="1"/>
</dbReference>
<evidence type="ECO:0000259" key="2">
    <source>
        <dbReference type="Pfam" id="PF20434"/>
    </source>
</evidence>
<dbReference type="GO" id="GO:0016787">
    <property type="term" value="F:hydrolase activity"/>
    <property type="evidence" value="ECO:0007669"/>
    <property type="project" value="UniProtKB-KW"/>
</dbReference>
<dbReference type="RefSeq" id="WP_013422429.1">
    <property type="nucleotide sequence ID" value="NC_014666.1"/>
</dbReference>
<dbReference type="OrthoDB" id="255603at2"/>
<dbReference type="SUPFAM" id="SSF53474">
    <property type="entry name" value="alpha/beta-Hydrolases"/>
    <property type="match status" value="1"/>
</dbReference>
<dbReference type="Proteomes" id="UP000002484">
    <property type="component" value="Chromosome"/>
</dbReference>
<evidence type="ECO:0000313" key="4">
    <source>
        <dbReference type="Proteomes" id="UP000002484"/>
    </source>
</evidence>
<dbReference type="ESTHER" id="frasu-e3j2d6">
    <property type="family name" value="Est9X"/>
</dbReference>
<proteinExistence type="predicted"/>
<accession>E3J2D6</accession>